<feature type="transmembrane region" description="Helical" evidence="8">
    <location>
        <begin position="106"/>
        <end position="128"/>
    </location>
</feature>
<dbReference type="PANTHER" id="PTHR30472">
    <property type="entry name" value="FERRIC ENTEROBACTIN TRANSPORT SYSTEM PERMEASE PROTEIN"/>
    <property type="match status" value="1"/>
</dbReference>
<keyword evidence="4" id="KW-1003">Cell membrane</keyword>
<feature type="transmembrane region" description="Helical" evidence="8">
    <location>
        <begin position="81"/>
        <end position="100"/>
    </location>
</feature>
<dbReference type="InterPro" id="IPR037294">
    <property type="entry name" value="ABC_BtuC-like"/>
</dbReference>
<feature type="transmembrane region" description="Helical" evidence="8">
    <location>
        <begin position="230"/>
        <end position="258"/>
    </location>
</feature>
<evidence type="ECO:0000256" key="7">
    <source>
        <dbReference type="ARBA" id="ARBA00023136"/>
    </source>
</evidence>
<feature type="transmembrane region" description="Helical" evidence="8">
    <location>
        <begin position="135"/>
        <end position="153"/>
    </location>
</feature>
<comment type="similarity">
    <text evidence="2">Belongs to the binding-protein-dependent transport system permease family. FecCD subfamily.</text>
</comment>
<keyword evidence="3" id="KW-0813">Transport</keyword>
<keyword evidence="6 8" id="KW-1133">Transmembrane helix</keyword>
<dbReference type="InterPro" id="IPR000522">
    <property type="entry name" value="ABC_transptr_permease_BtuC"/>
</dbReference>
<keyword evidence="7 8" id="KW-0472">Membrane</keyword>
<evidence type="ECO:0000256" key="3">
    <source>
        <dbReference type="ARBA" id="ARBA00022448"/>
    </source>
</evidence>
<dbReference type="EMBL" id="JBHLZN010000004">
    <property type="protein sequence ID" value="MFB9887300.1"/>
    <property type="molecule type" value="Genomic_DNA"/>
</dbReference>
<evidence type="ECO:0000256" key="4">
    <source>
        <dbReference type="ARBA" id="ARBA00022475"/>
    </source>
</evidence>
<comment type="subcellular location">
    <subcellularLocation>
        <location evidence="1">Cell membrane</location>
        <topology evidence="1">Multi-pass membrane protein</topology>
    </subcellularLocation>
</comment>
<dbReference type="CDD" id="cd06550">
    <property type="entry name" value="TM_ABC_iron-siderophores_like"/>
    <property type="match status" value="1"/>
</dbReference>
<evidence type="ECO:0000256" key="2">
    <source>
        <dbReference type="ARBA" id="ARBA00007935"/>
    </source>
</evidence>
<reference evidence="9 10" key="1">
    <citation type="submission" date="2024-09" db="EMBL/GenBank/DDBJ databases">
        <authorList>
            <person name="Sun Q."/>
            <person name="Mori K."/>
        </authorList>
    </citation>
    <scope>NUCLEOTIDE SEQUENCE [LARGE SCALE GENOMIC DNA]</scope>
    <source>
        <strain evidence="9 10">ATCC 51285</strain>
    </source>
</reference>
<name>A0ABV5ZDE0_9GAMM</name>
<feature type="transmembrane region" description="Helical" evidence="8">
    <location>
        <begin position="54"/>
        <end position="74"/>
    </location>
</feature>
<sequence>MAERPFIRLMALLAGAVLLAMLLSLLLSPGGTLHWPNQGWQWQLLLEVRLPRTLLTLLCGASLGLAGAALQGYLHNPLAEPGLLGISSWAGLGAVLVFYFGPVATLAWWLPAGGIIGALISLTALSWLAGRHPSVSLFILAGVALASLGGALMSLALNLAPNPFAALEVIFWLLGSTADRSLEQVLLILPPVLLGNLMLLRLGPSLYAWSLGQEAATSLGINPHWLRRQILLGCGLSVGSCVAMSGGIGFVGLVVPHLLRPWLRQRPDALLAASALGGALLLLLADLGVRLLPTGTELKLGVLTALIGAPVFFQLLLQKKRELW</sequence>
<accession>A0ABV5ZDE0</accession>
<feature type="transmembrane region" description="Helical" evidence="8">
    <location>
        <begin position="185"/>
        <end position="210"/>
    </location>
</feature>
<evidence type="ECO:0000256" key="1">
    <source>
        <dbReference type="ARBA" id="ARBA00004651"/>
    </source>
</evidence>
<evidence type="ECO:0000313" key="10">
    <source>
        <dbReference type="Proteomes" id="UP001589628"/>
    </source>
</evidence>
<comment type="caution">
    <text evidence="9">The sequence shown here is derived from an EMBL/GenBank/DDBJ whole genome shotgun (WGS) entry which is preliminary data.</text>
</comment>
<keyword evidence="5 8" id="KW-0812">Transmembrane</keyword>
<feature type="transmembrane region" description="Helical" evidence="8">
    <location>
        <begin position="298"/>
        <end position="317"/>
    </location>
</feature>
<evidence type="ECO:0000313" key="9">
    <source>
        <dbReference type="EMBL" id="MFB9887300.1"/>
    </source>
</evidence>
<feature type="transmembrane region" description="Helical" evidence="8">
    <location>
        <begin position="270"/>
        <end position="292"/>
    </location>
</feature>
<evidence type="ECO:0000256" key="6">
    <source>
        <dbReference type="ARBA" id="ARBA00022989"/>
    </source>
</evidence>
<evidence type="ECO:0000256" key="8">
    <source>
        <dbReference type="SAM" id="Phobius"/>
    </source>
</evidence>
<dbReference type="RefSeq" id="WP_027314119.1">
    <property type="nucleotide sequence ID" value="NZ_JBHLZN010000004.1"/>
</dbReference>
<keyword evidence="10" id="KW-1185">Reference proteome</keyword>
<evidence type="ECO:0000256" key="5">
    <source>
        <dbReference type="ARBA" id="ARBA00022692"/>
    </source>
</evidence>
<organism evidence="9 10">
    <name type="scientific">Balneatrix alpica</name>
    <dbReference type="NCBI Taxonomy" id="75684"/>
    <lineage>
        <taxon>Bacteria</taxon>
        <taxon>Pseudomonadati</taxon>
        <taxon>Pseudomonadota</taxon>
        <taxon>Gammaproteobacteria</taxon>
        <taxon>Oceanospirillales</taxon>
        <taxon>Balneatrichaceae</taxon>
        <taxon>Balneatrix</taxon>
    </lineage>
</organism>
<dbReference type="SUPFAM" id="SSF81345">
    <property type="entry name" value="ABC transporter involved in vitamin B12 uptake, BtuC"/>
    <property type="match status" value="1"/>
</dbReference>
<gene>
    <name evidence="9" type="ORF">ACFFLH_12845</name>
</gene>
<dbReference type="PANTHER" id="PTHR30472:SF25">
    <property type="entry name" value="ABC TRANSPORTER PERMEASE PROTEIN MJ0876-RELATED"/>
    <property type="match status" value="1"/>
</dbReference>
<proteinExistence type="inferred from homology"/>
<dbReference type="Proteomes" id="UP001589628">
    <property type="component" value="Unassembled WGS sequence"/>
</dbReference>
<dbReference type="Gene3D" id="1.10.3470.10">
    <property type="entry name" value="ABC transporter involved in vitamin B12 uptake, BtuC"/>
    <property type="match status" value="1"/>
</dbReference>
<protein>
    <submittedName>
        <fullName evidence="9">FecCD family ABC transporter permease</fullName>
    </submittedName>
</protein>
<dbReference type="Pfam" id="PF01032">
    <property type="entry name" value="FecCD"/>
    <property type="match status" value="1"/>
</dbReference>